<feature type="domain" description="Phage shock protein PspC N-terminal" evidence="3">
    <location>
        <begin position="47"/>
        <end position="102"/>
    </location>
</feature>
<keyword evidence="2" id="KW-0812">Transmembrane</keyword>
<reference evidence="4 5" key="1">
    <citation type="submission" date="2020-02" db="EMBL/GenBank/DDBJ databases">
        <title>Characterization of phylogenetic diversity of novel bifidobacterial species isolated in Czech ZOOs.</title>
        <authorList>
            <person name="Lugli G.A."/>
            <person name="Vera N.B."/>
            <person name="Ventura M."/>
        </authorList>
    </citation>
    <scope>NUCLEOTIDE SEQUENCE [LARGE SCALE GENOMIC DNA]</scope>
    <source>
        <strain evidence="4 5">DSM 109960</strain>
    </source>
</reference>
<feature type="transmembrane region" description="Helical" evidence="2">
    <location>
        <begin position="313"/>
        <end position="336"/>
    </location>
</feature>
<feature type="compositionally biased region" description="Polar residues" evidence="1">
    <location>
        <begin position="1"/>
        <end position="10"/>
    </location>
</feature>
<keyword evidence="2" id="KW-1133">Transmembrane helix</keyword>
<feature type="compositionally biased region" description="Polar residues" evidence="1">
    <location>
        <begin position="187"/>
        <end position="199"/>
    </location>
</feature>
<feature type="transmembrane region" description="Helical" evidence="2">
    <location>
        <begin position="73"/>
        <end position="98"/>
    </location>
</feature>
<feature type="transmembrane region" description="Helical" evidence="2">
    <location>
        <begin position="280"/>
        <end position="301"/>
    </location>
</feature>
<accession>A0A7Y0HW95</accession>
<evidence type="ECO:0000313" key="5">
    <source>
        <dbReference type="Proteomes" id="UP000529710"/>
    </source>
</evidence>
<feature type="region of interest" description="Disordered" evidence="1">
    <location>
        <begin position="591"/>
        <end position="632"/>
    </location>
</feature>
<feature type="compositionally biased region" description="Basic and acidic residues" evidence="1">
    <location>
        <begin position="611"/>
        <end position="632"/>
    </location>
</feature>
<feature type="transmembrane region" description="Helical" evidence="2">
    <location>
        <begin position="122"/>
        <end position="153"/>
    </location>
</feature>
<feature type="region of interest" description="Disordered" evidence="1">
    <location>
        <begin position="508"/>
        <end position="543"/>
    </location>
</feature>
<feature type="region of interest" description="Disordered" evidence="1">
    <location>
        <begin position="163"/>
        <end position="228"/>
    </location>
</feature>
<dbReference type="RefSeq" id="WP_169080597.1">
    <property type="nucleotide sequence ID" value="NZ_JAAIIF010000013.1"/>
</dbReference>
<dbReference type="Pfam" id="PF04024">
    <property type="entry name" value="PspC"/>
    <property type="match status" value="1"/>
</dbReference>
<proteinExistence type="predicted"/>
<dbReference type="Proteomes" id="UP000529710">
    <property type="component" value="Unassembled WGS sequence"/>
</dbReference>
<organism evidence="4 5">
    <name type="scientific">Bifidobacterium erythrocebi</name>
    <dbReference type="NCBI Taxonomy" id="2675325"/>
    <lineage>
        <taxon>Bacteria</taxon>
        <taxon>Bacillati</taxon>
        <taxon>Actinomycetota</taxon>
        <taxon>Actinomycetes</taxon>
        <taxon>Bifidobacteriales</taxon>
        <taxon>Bifidobacteriaceae</taxon>
        <taxon>Bifidobacterium</taxon>
    </lineage>
</organism>
<feature type="compositionally biased region" description="Low complexity" evidence="1">
    <location>
        <begin position="163"/>
        <end position="186"/>
    </location>
</feature>
<feature type="compositionally biased region" description="Polar residues" evidence="1">
    <location>
        <begin position="218"/>
        <end position="227"/>
    </location>
</feature>
<evidence type="ECO:0000259" key="3">
    <source>
        <dbReference type="Pfam" id="PF04024"/>
    </source>
</evidence>
<sequence>MSNAHNNPQDGWQDAGSAGPQSQPQPPMYQPQPNRGNRFFAWIRSSRITRGRNRWVAGVCDGVARRLGWNAALVRALVILTSLLFGAGAAFYALAWFLLPDETDGRILCEELINGHWDWNCAGALVCAAVALCLPGAGWLAFGVAVLVFWLLVNRQSYAASWQPPQSGGPWPGQPTQPGQPVQPAQSQYVPHSMPTDTAATADMSGMSGMAGQPMPQPTRTTSSGYQQYARPAQSPYQTVQQSVTPPAVFATSNVPPTFTAPPTVAVQPKRARRKPAGPLLVLVTLGLALLAVAGTGWYTTTVTVDWDYALRVLRLATLCCGGICLGIGVVIVVLGCMGRRTGGLHPLAWCAALMAVAMTFCTGAVTWESRDWMMSNDYHRTAVSGIVTWSDTSDAQMKRYEQGLVVAGKDYANDVLDIDLSGYPATHGKHKVKLNDGTYGESSCPAGELNLVVVNAQVVVTLPDGCHWSVSDPDSGYTNVTDYVGGPDGLTFFNGTGFVGLSLDENNDSRHGHHGTNKSVPALKGTTDANDSDANDNSHDSVYNGMDLDKAFATIYENKWYWPSVDSDKAPEEPDLFVNVDGTVGGSVTMQYASDSKLPLGTTDGQSHGSTDEKTGGKNAERKSTDGKETK</sequence>
<protein>
    <submittedName>
        <fullName evidence="4">Phage shock protein C, PspC</fullName>
    </submittedName>
</protein>
<feature type="region of interest" description="Disordered" evidence="1">
    <location>
        <begin position="1"/>
        <end position="34"/>
    </location>
</feature>
<name>A0A7Y0HW95_9BIFI</name>
<evidence type="ECO:0000256" key="2">
    <source>
        <dbReference type="SAM" id="Phobius"/>
    </source>
</evidence>
<evidence type="ECO:0000313" key="4">
    <source>
        <dbReference type="EMBL" id="NMM96694.1"/>
    </source>
</evidence>
<dbReference type="AlphaFoldDB" id="A0A7Y0HW95"/>
<evidence type="ECO:0000256" key="1">
    <source>
        <dbReference type="SAM" id="MobiDB-lite"/>
    </source>
</evidence>
<keyword evidence="5" id="KW-1185">Reference proteome</keyword>
<comment type="caution">
    <text evidence="4">The sequence shown here is derived from an EMBL/GenBank/DDBJ whole genome shotgun (WGS) entry which is preliminary data.</text>
</comment>
<dbReference type="InterPro" id="IPR007168">
    <property type="entry name" value="Phageshock_PspC_N"/>
</dbReference>
<keyword evidence="2" id="KW-0472">Membrane</keyword>
<gene>
    <name evidence="4" type="ORF">G1C98_1430</name>
</gene>
<dbReference type="EMBL" id="JAAIIF010000013">
    <property type="protein sequence ID" value="NMM96694.1"/>
    <property type="molecule type" value="Genomic_DNA"/>
</dbReference>
<feature type="transmembrane region" description="Helical" evidence="2">
    <location>
        <begin position="348"/>
        <end position="368"/>
    </location>
</feature>